<evidence type="ECO:0000313" key="3">
    <source>
        <dbReference type="EMBL" id="NUU52605.1"/>
    </source>
</evidence>
<feature type="repeat" description="TPR" evidence="1">
    <location>
        <begin position="541"/>
        <end position="574"/>
    </location>
</feature>
<dbReference type="InterPro" id="IPR011990">
    <property type="entry name" value="TPR-like_helical_dom_sf"/>
</dbReference>
<dbReference type="Gene3D" id="1.25.40.10">
    <property type="entry name" value="Tetratricopeptide repeat domain"/>
    <property type="match status" value="2"/>
</dbReference>
<protein>
    <submittedName>
        <fullName evidence="3">Tetratricopeptide repeat protein</fullName>
    </submittedName>
</protein>
<accession>A0ABX2MD52</accession>
<evidence type="ECO:0000256" key="1">
    <source>
        <dbReference type="PROSITE-ProRule" id="PRU00339"/>
    </source>
</evidence>
<keyword evidence="2" id="KW-1133">Transmembrane helix</keyword>
<name>A0ABX2MD52_9BACL</name>
<dbReference type="Pfam" id="PF13181">
    <property type="entry name" value="TPR_8"/>
    <property type="match status" value="2"/>
</dbReference>
<comment type="caution">
    <text evidence="3">The sequence shown here is derived from an EMBL/GenBank/DDBJ whole genome shotgun (WGS) entry which is preliminary data.</text>
</comment>
<organism evidence="3 4">
    <name type="scientific">Paenibacillus taichungensis</name>
    <dbReference type="NCBI Taxonomy" id="484184"/>
    <lineage>
        <taxon>Bacteria</taxon>
        <taxon>Bacillati</taxon>
        <taxon>Bacillota</taxon>
        <taxon>Bacilli</taxon>
        <taxon>Bacillales</taxon>
        <taxon>Paenibacillaceae</taxon>
        <taxon>Paenibacillus</taxon>
    </lineage>
</organism>
<evidence type="ECO:0000256" key="2">
    <source>
        <dbReference type="SAM" id="Phobius"/>
    </source>
</evidence>
<dbReference type="Proteomes" id="UP000577724">
    <property type="component" value="Unassembled WGS sequence"/>
</dbReference>
<reference evidence="3 4" key="1">
    <citation type="submission" date="2020-05" db="EMBL/GenBank/DDBJ databases">
        <title>Genome Sequencing of Type Strains.</title>
        <authorList>
            <person name="Lemaire J.F."/>
            <person name="Inderbitzin P."/>
            <person name="Gregorio O.A."/>
            <person name="Collins S.B."/>
            <person name="Wespe N."/>
            <person name="Knight-Connoni V."/>
        </authorList>
    </citation>
    <scope>NUCLEOTIDE SEQUENCE [LARGE SCALE GENOMIC DNA]</scope>
    <source>
        <strain evidence="3 4">DSM 19942</strain>
    </source>
</reference>
<proteinExistence type="predicted"/>
<keyword evidence="4" id="KW-1185">Reference proteome</keyword>
<dbReference type="SUPFAM" id="SSF81901">
    <property type="entry name" value="HCP-like"/>
    <property type="match status" value="1"/>
</dbReference>
<dbReference type="RefSeq" id="WP_175380587.1">
    <property type="nucleotide sequence ID" value="NZ_JABMCC010000070.1"/>
</dbReference>
<evidence type="ECO:0000313" key="4">
    <source>
        <dbReference type="Proteomes" id="UP000577724"/>
    </source>
</evidence>
<keyword evidence="2" id="KW-0812">Transmembrane</keyword>
<dbReference type="InterPro" id="IPR019734">
    <property type="entry name" value="TPR_rpt"/>
</dbReference>
<dbReference type="PROSITE" id="PS50005">
    <property type="entry name" value="TPR"/>
    <property type="match status" value="1"/>
</dbReference>
<keyword evidence="2" id="KW-0472">Membrane</keyword>
<dbReference type="EMBL" id="JABMCC010000070">
    <property type="protein sequence ID" value="NUU52605.1"/>
    <property type="molecule type" value="Genomic_DNA"/>
</dbReference>
<dbReference type="SUPFAM" id="SSF52540">
    <property type="entry name" value="P-loop containing nucleoside triphosphate hydrolases"/>
    <property type="match status" value="1"/>
</dbReference>
<dbReference type="SMART" id="SM00028">
    <property type="entry name" value="TPR"/>
    <property type="match status" value="4"/>
</dbReference>
<sequence length="773" mass="90277">MLASSFWDLDSWAKIFSIIAVLIPALLAIYKYIKRKKKKIIVSNAKPNIAYFTDRIAISEEIFKELQRSNEGRMFQIFGSPGVGKTEFAKLINMAVNYNCQTKDEEDFISSIGYKKEKNVQAFFIKCENKDTYHVAIKNIFELLLINENSDINRTSAAHFIIEKIRKKKKTLFIFDDIKSYVEHDKFCDLWNEITNGLKKLNSNSECTFILFYSGLLEKKEANNNIFKISSIQNLEEKYMVEYLNKRNISLDKNEYDKLFALTAGNIQMLSLIADKYNKEKCFEINYKNLNDITELFYNYITEDEKTTFKQILSLCVSKNEVFISMLGLLNGPHNPVIIDQFDKLETVGLIRKNKNSSYSVTESLLLPAINKEFQTVQLNQTRVLDLVQQMQLMVENEIVHEFIQPMKTDAKLIEILDILKKNSDSKNYTATLRISYLLKNVSQLKEQIEEIDGGSFYEKLIYFVADASIGYGAYKEATEEIKTNTNYYVLRPETVTSENFDVIFLLGNLFHLQNQYTKAIEHFKIMSESKNVKESLYYKSKCYWGIAHCYRHIGNLDQAIDYYENSITICELDIVQTKAIYIKCMNELNNIFFYRNEKQRFSFDHIDALIEEGNSVADLSTNKYKAIEQGMKGNFDNAIKLIDETIRIYEKKSERLQFNLLFEKGELLRRKKDFKQSIEYFKKSLDASLINGDKNIELYSNLGILSVEFECNTHYFTKSKEEQFKLLEHCLELCQSEEEDVCFELGKQHVMEMRDILNANGPSFYSRILPLF</sequence>
<dbReference type="Gene3D" id="3.40.50.300">
    <property type="entry name" value="P-loop containing nucleotide triphosphate hydrolases"/>
    <property type="match status" value="1"/>
</dbReference>
<dbReference type="GeneID" id="97129177"/>
<dbReference type="InterPro" id="IPR027417">
    <property type="entry name" value="P-loop_NTPase"/>
</dbReference>
<gene>
    <name evidence="3" type="ORF">HP548_00575</name>
</gene>
<feature type="transmembrane region" description="Helical" evidence="2">
    <location>
        <begin position="12"/>
        <end position="33"/>
    </location>
</feature>
<keyword evidence="1" id="KW-0802">TPR repeat</keyword>